<gene>
    <name evidence="1" type="ORF">CXB51_001448</name>
</gene>
<evidence type="ECO:0000313" key="2">
    <source>
        <dbReference type="Proteomes" id="UP000701853"/>
    </source>
</evidence>
<sequence length="85" mass="10080">MMGTYDTLLLAFDMDNRMDEARSSWNMVLHTHNRSILKRLFSRMISLFDHHSIPDKIINVFAEMKKLCVRLNENTVKKVYTSDED</sequence>
<evidence type="ECO:0008006" key="3">
    <source>
        <dbReference type="Google" id="ProtNLM"/>
    </source>
</evidence>
<dbReference type="PANTHER" id="PTHR46782:SF2">
    <property type="entry name" value="OS07G0545900 PROTEIN"/>
    <property type="match status" value="1"/>
</dbReference>
<comment type="caution">
    <text evidence="1">The sequence shown here is derived from an EMBL/GenBank/DDBJ whole genome shotgun (WGS) entry which is preliminary data.</text>
</comment>
<accession>A0A8J6DF15</accession>
<dbReference type="PANTHER" id="PTHR46782">
    <property type="entry name" value="OS01G0757700 PROTEIN"/>
    <property type="match status" value="1"/>
</dbReference>
<dbReference type="AlphaFoldDB" id="A0A8J6DF15"/>
<keyword evidence="2" id="KW-1185">Reference proteome</keyword>
<protein>
    <recommendedName>
        <fullName evidence="3">Pentatricopeptide repeat-containing protein</fullName>
    </recommendedName>
</protein>
<evidence type="ECO:0000313" key="1">
    <source>
        <dbReference type="EMBL" id="KAG8503468.1"/>
    </source>
</evidence>
<proteinExistence type="predicted"/>
<reference evidence="1 2" key="1">
    <citation type="journal article" date="2021" name="bioRxiv">
        <title>The Gossypium anomalum genome as a resource for cotton improvement and evolutionary analysis of hybrid incompatibility.</title>
        <authorList>
            <person name="Grover C.E."/>
            <person name="Yuan D."/>
            <person name="Arick M.A."/>
            <person name="Miller E.R."/>
            <person name="Hu G."/>
            <person name="Peterson D.G."/>
            <person name="Wendel J.F."/>
            <person name="Udall J.A."/>
        </authorList>
    </citation>
    <scope>NUCLEOTIDE SEQUENCE [LARGE SCALE GENOMIC DNA]</scope>
    <source>
        <strain evidence="1">JFW-Udall</strain>
        <tissue evidence="1">Leaf</tissue>
    </source>
</reference>
<organism evidence="1 2">
    <name type="scientific">Gossypium anomalum</name>
    <dbReference type="NCBI Taxonomy" id="47600"/>
    <lineage>
        <taxon>Eukaryota</taxon>
        <taxon>Viridiplantae</taxon>
        <taxon>Streptophyta</taxon>
        <taxon>Embryophyta</taxon>
        <taxon>Tracheophyta</taxon>
        <taxon>Spermatophyta</taxon>
        <taxon>Magnoliopsida</taxon>
        <taxon>eudicotyledons</taxon>
        <taxon>Gunneridae</taxon>
        <taxon>Pentapetalae</taxon>
        <taxon>rosids</taxon>
        <taxon>malvids</taxon>
        <taxon>Malvales</taxon>
        <taxon>Malvaceae</taxon>
        <taxon>Malvoideae</taxon>
        <taxon>Gossypium</taxon>
    </lineage>
</organism>
<dbReference type="EMBL" id="JAHUZN010000001">
    <property type="protein sequence ID" value="KAG8503468.1"/>
    <property type="molecule type" value="Genomic_DNA"/>
</dbReference>
<dbReference type="Proteomes" id="UP000701853">
    <property type="component" value="Chromosome 1"/>
</dbReference>
<name>A0A8J6DF15_9ROSI</name>
<dbReference type="OrthoDB" id="2014168at2759"/>
<dbReference type="InterPro" id="IPR044646">
    <property type="entry name" value="EMB1417-like"/>
</dbReference>